<reference evidence="1 2" key="1">
    <citation type="submission" date="2015-01" db="EMBL/GenBank/DDBJ databases">
        <title>Lactococcus lactis subsp.lactis JCM 5805 whole genome shotgun sequence.</title>
        <authorList>
            <person name="Fujii T."/>
            <person name="Tomita Y."/>
            <person name="Ikushima S."/>
            <person name="Fujiwara D."/>
        </authorList>
    </citation>
    <scope>NUCLEOTIDE SEQUENCE [LARGE SCALE GENOMIC DNA]</scope>
    <source>
        <strain evidence="1 2">JCM 5805</strain>
    </source>
</reference>
<protein>
    <submittedName>
        <fullName evidence="1">Uncharacterized protein</fullName>
    </submittedName>
</protein>
<evidence type="ECO:0000313" key="2">
    <source>
        <dbReference type="Proteomes" id="UP000031847"/>
    </source>
</evidence>
<proteinExistence type="predicted"/>
<name>A0A0B8QSM2_LACLL</name>
<sequence>MFFAKHKNILSSDGVFYLLTALSVNKIVTNKLCQR</sequence>
<dbReference type="AlphaFoldDB" id="A0A0B8QSM2"/>
<gene>
    <name evidence="1" type="ORF">JCM5805K_2805</name>
</gene>
<comment type="caution">
    <text evidence="1">The sequence shown here is derived from an EMBL/GenBank/DDBJ whole genome shotgun (WGS) entry which is preliminary data.</text>
</comment>
<evidence type="ECO:0000313" key="1">
    <source>
        <dbReference type="EMBL" id="GAM81681.1"/>
    </source>
</evidence>
<accession>A0A0B8QSM2</accession>
<dbReference type="Proteomes" id="UP000031847">
    <property type="component" value="Unassembled WGS sequence"/>
</dbReference>
<organism evidence="1 2">
    <name type="scientific">Lactococcus lactis subsp. lactis</name>
    <name type="common">Streptococcus lactis</name>
    <dbReference type="NCBI Taxonomy" id="1360"/>
    <lineage>
        <taxon>Bacteria</taxon>
        <taxon>Bacillati</taxon>
        <taxon>Bacillota</taxon>
        <taxon>Bacilli</taxon>
        <taxon>Lactobacillales</taxon>
        <taxon>Streptococcaceae</taxon>
        <taxon>Lactococcus</taxon>
    </lineage>
</organism>
<dbReference type="EMBL" id="BBSI01000040">
    <property type="protein sequence ID" value="GAM81681.1"/>
    <property type="molecule type" value="Genomic_DNA"/>
</dbReference>